<dbReference type="AlphaFoldDB" id="A0AB33EJA1"/>
<dbReference type="Gene3D" id="1.10.10.2910">
    <property type="match status" value="1"/>
</dbReference>
<name>A0AB33EJA1_9PSED</name>
<sequence length="312" mass="35640">MTKSLIVSPKTASDIDQRVDRVLRGLGNPQPPLRMEDLRELLKLDLQFYTADNPGLLQEVVSRMKVGAKQVLKRPTLLIDAISKLSLKALYLPDRKRILLDKNIPQLKHRWNEAHEIGHSILPWHEDMMHGDTENTLSQHCQEHIEAEANFAAGRLLFLRDRFNDEALSLSPEIVTVRSLQKTYGNTMSTTLYRFVETVGAERPVVGVITGHPHILRRSVDHDPNNPCRHFIQSLAFSKMFGKVSEIDVFRKIVGYCGNQRGGMLGQEELLLPDDNGNLHRFAFETFFNRYDSLTLGVYIAPKDNSIFMPTW</sequence>
<dbReference type="RefSeq" id="WP_096481570.1">
    <property type="nucleotide sequence ID" value="NZ_CP023466.1"/>
</dbReference>
<reference evidence="2 3" key="1">
    <citation type="submission" date="2017-09" db="EMBL/GenBank/DDBJ databases">
        <title>Complete Genome sequence of Lysobacter capsici KNU-15.</title>
        <authorList>
            <person name="Kim M.-C."/>
            <person name="Yi H."/>
            <person name="Lee D.-W."/>
            <person name="Shin J.-H."/>
        </authorList>
    </citation>
    <scope>NUCLEOTIDE SEQUENCE [LARGE SCALE GENOMIC DNA]</scope>
    <source>
        <strain evidence="2 3">KNU-15</strain>
    </source>
</reference>
<evidence type="ECO:0000313" key="2">
    <source>
        <dbReference type="EMBL" id="ATE80461.1"/>
    </source>
</evidence>
<evidence type="ECO:0000313" key="3">
    <source>
        <dbReference type="Proteomes" id="UP000218385"/>
    </source>
</evidence>
<protein>
    <submittedName>
        <fullName evidence="2">DUF955 domain-containing protein</fullName>
    </submittedName>
</protein>
<dbReference type="Pfam" id="PF06114">
    <property type="entry name" value="Peptidase_M78"/>
    <property type="match status" value="1"/>
</dbReference>
<proteinExistence type="predicted"/>
<evidence type="ECO:0000259" key="1">
    <source>
        <dbReference type="Pfam" id="PF06114"/>
    </source>
</evidence>
<organism evidence="2 3">
    <name type="scientific">Pseudomonas frederiksbergensis</name>
    <dbReference type="NCBI Taxonomy" id="104087"/>
    <lineage>
        <taxon>Bacteria</taxon>
        <taxon>Pseudomonadati</taxon>
        <taxon>Pseudomonadota</taxon>
        <taxon>Gammaproteobacteria</taxon>
        <taxon>Pseudomonadales</taxon>
        <taxon>Pseudomonadaceae</taxon>
        <taxon>Pseudomonas</taxon>
    </lineage>
</organism>
<feature type="domain" description="IrrE N-terminal-like" evidence="1">
    <location>
        <begin position="91"/>
        <end position="195"/>
    </location>
</feature>
<dbReference type="InterPro" id="IPR010359">
    <property type="entry name" value="IrrE_HExxH"/>
</dbReference>
<dbReference type="Proteomes" id="UP000218385">
    <property type="component" value="Chromosome"/>
</dbReference>
<accession>A0AB33EJA1</accession>
<dbReference type="EMBL" id="CP023466">
    <property type="protein sequence ID" value="ATE80461.1"/>
    <property type="molecule type" value="Genomic_DNA"/>
</dbReference>
<gene>
    <name evidence="2" type="ORF">CNN82_30170</name>
</gene>